<proteinExistence type="predicted"/>
<feature type="compositionally biased region" description="Polar residues" evidence="1">
    <location>
        <begin position="24"/>
        <end position="42"/>
    </location>
</feature>
<dbReference type="Proteomes" id="UP000016924">
    <property type="component" value="Unassembled WGS sequence"/>
</dbReference>
<dbReference type="HOGENOM" id="CLU_059580_1_0_1"/>
<dbReference type="Pfam" id="PF20354">
    <property type="entry name" value="DUF6649"/>
    <property type="match status" value="1"/>
</dbReference>
<dbReference type="STRING" id="1168221.R7YQR7"/>
<evidence type="ECO:0000313" key="2">
    <source>
        <dbReference type="EMBL" id="EON64265.1"/>
    </source>
</evidence>
<organism evidence="2 3">
    <name type="scientific">Coniosporium apollinis (strain CBS 100218)</name>
    <name type="common">Rock-inhabiting black yeast</name>
    <dbReference type="NCBI Taxonomy" id="1168221"/>
    <lineage>
        <taxon>Eukaryota</taxon>
        <taxon>Fungi</taxon>
        <taxon>Dikarya</taxon>
        <taxon>Ascomycota</taxon>
        <taxon>Pezizomycotina</taxon>
        <taxon>Dothideomycetes</taxon>
        <taxon>Dothideomycetes incertae sedis</taxon>
        <taxon>Coniosporium</taxon>
    </lineage>
</organism>
<dbReference type="GeneID" id="19900807"/>
<dbReference type="AlphaFoldDB" id="R7YQR7"/>
<reference evidence="3" key="1">
    <citation type="submission" date="2012-06" db="EMBL/GenBank/DDBJ databases">
        <title>The genome sequence of Coniosporium apollinis CBS 100218.</title>
        <authorList>
            <consortium name="The Broad Institute Genome Sequencing Platform"/>
            <person name="Cuomo C."/>
            <person name="Gorbushina A."/>
            <person name="Noack S."/>
            <person name="Walker B."/>
            <person name="Young S.K."/>
            <person name="Zeng Q."/>
            <person name="Gargeya S."/>
            <person name="Fitzgerald M."/>
            <person name="Haas B."/>
            <person name="Abouelleil A."/>
            <person name="Alvarado L."/>
            <person name="Arachchi H.M."/>
            <person name="Berlin A.M."/>
            <person name="Chapman S.B."/>
            <person name="Goldberg J."/>
            <person name="Griggs A."/>
            <person name="Gujja S."/>
            <person name="Hansen M."/>
            <person name="Howarth C."/>
            <person name="Imamovic A."/>
            <person name="Larimer J."/>
            <person name="McCowan C."/>
            <person name="Montmayeur A."/>
            <person name="Murphy C."/>
            <person name="Neiman D."/>
            <person name="Pearson M."/>
            <person name="Priest M."/>
            <person name="Roberts A."/>
            <person name="Saif S."/>
            <person name="Shea T."/>
            <person name="Sisk P."/>
            <person name="Sykes S."/>
            <person name="Wortman J."/>
            <person name="Nusbaum C."/>
            <person name="Birren B."/>
        </authorList>
    </citation>
    <scope>NUCLEOTIDE SEQUENCE [LARGE SCALE GENOMIC DNA]</scope>
    <source>
        <strain evidence="3">CBS 100218</strain>
    </source>
</reference>
<gene>
    <name evidence="2" type="ORF">W97_03496</name>
</gene>
<evidence type="ECO:0000313" key="3">
    <source>
        <dbReference type="Proteomes" id="UP000016924"/>
    </source>
</evidence>
<feature type="compositionally biased region" description="Acidic residues" evidence="1">
    <location>
        <begin position="197"/>
        <end position="210"/>
    </location>
</feature>
<feature type="region of interest" description="Disordered" evidence="1">
    <location>
        <begin position="147"/>
        <end position="210"/>
    </location>
</feature>
<sequence length="210" mass="23327">MKRKAPDTLDSDHRLTKKFHLLNLQPNGTPYTPISASAQLPRTTPKPQPSVSDPEPMQLEDTKDKVYIYDIDAELAELSSSDSDEAPIFIRDVDKQLHQIPKHVLMGPPPEPRSTELVLYKVPESLSVPREQDSVRKAIIEARARARERQGLQVPHLPDAEPYMVDGIHGELANGTTPEGVDRTSSGAAKEDRVHEEDEGEDDPDAMDLG</sequence>
<feature type="region of interest" description="Disordered" evidence="1">
    <location>
        <begin position="21"/>
        <end position="62"/>
    </location>
</feature>
<accession>R7YQR7</accession>
<dbReference type="RefSeq" id="XP_007779582.1">
    <property type="nucleotide sequence ID" value="XM_007781392.1"/>
</dbReference>
<dbReference type="eggNOG" id="ENOG502SANZ">
    <property type="taxonomic scope" value="Eukaryota"/>
</dbReference>
<dbReference type="InterPro" id="IPR046591">
    <property type="entry name" value="DUF6649"/>
</dbReference>
<name>R7YQR7_CONA1</name>
<evidence type="ECO:0000256" key="1">
    <source>
        <dbReference type="SAM" id="MobiDB-lite"/>
    </source>
</evidence>
<dbReference type="OrthoDB" id="5345504at2759"/>
<dbReference type="EMBL" id="JH767567">
    <property type="protein sequence ID" value="EON64265.1"/>
    <property type="molecule type" value="Genomic_DNA"/>
</dbReference>
<keyword evidence="3" id="KW-1185">Reference proteome</keyword>
<dbReference type="OMA" id="ETKHRVY"/>
<protein>
    <submittedName>
        <fullName evidence="2">Uncharacterized protein</fullName>
    </submittedName>
</protein>